<evidence type="ECO:0000313" key="2">
    <source>
        <dbReference type="EMBL" id="SMO80541.1"/>
    </source>
</evidence>
<feature type="compositionally biased region" description="Low complexity" evidence="1">
    <location>
        <begin position="224"/>
        <end position="246"/>
    </location>
</feature>
<feature type="compositionally biased region" description="Polar residues" evidence="1">
    <location>
        <begin position="214"/>
        <end position="223"/>
    </location>
</feature>
<keyword evidence="3" id="KW-1185">Reference proteome</keyword>
<dbReference type="CDD" id="cd11614">
    <property type="entry name" value="SAF_CpaB_FlgA_like"/>
    <property type="match status" value="1"/>
</dbReference>
<organism evidence="2 3">
    <name type="scientific">Melghirimyces algeriensis</name>
    <dbReference type="NCBI Taxonomy" id="910412"/>
    <lineage>
        <taxon>Bacteria</taxon>
        <taxon>Bacillati</taxon>
        <taxon>Bacillota</taxon>
        <taxon>Bacilli</taxon>
        <taxon>Bacillales</taxon>
        <taxon>Thermoactinomycetaceae</taxon>
        <taxon>Melghirimyces</taxon>
    </lineage>
</organism>
<protein>
    <submittedName>
        <fullName evidence="2">Flp pilus assembly protein CpaB</fullName>
    </submittedName>
</protein>
<dbReference type="AlphaFoldDB" id="A0A521EAQ6"/>
<accession>A0A521EAQ6</accession>
<dbReference type="EMBL" id="FXTI01000008">
    <property type="protein sequence ID" value="SMO80541.1"/>
    <property type="molecule type" value="Genomic_DNA"/>
</dbReference>
<proteinExistence type="predicted"/>
<name>A0A521EAQ6_9BACL</name>
<evidence type="ECO:0000256" key="1">
    <source>
        <dbReference type="SAM" id="MobiDB-lite"/>
    </source>
</evidence>
<feature type="region of interest" description="Disordered" evidence="1">
    <location>
        <begin position="195"/>
        <end position="259"/>
    </location>
</feature>
<sequence length="259" mass="28167">MVIALLLAGIAGFLFLQKVSVVDSRLGEMTTVYVAKKNISSREPLRPEFFEAKEVPAQFVQESTVTNLEGIQVGEHTLPVQQLVSVVPLSEGELLTDSVLKMQSYLTANDKRMVTLSQSDKVHFDGSLETNDRVDLIVSDQKDGGPETTIFMRDVPIVGVAKDENGNVTGVGLEVSLKEAKRLIHKQNFSMSIRVLKAPSEKKGAGKKKKQKQTDQNETTGNSPQTVNPQQGQTQGQTPGQTPSGGEVHDDRNPAAQTN</sequence>
<reference evidence="2 3" key="1">
    <citation type="submission" date="2017-05" db="EMBL/GenBank/DDBJ databases">
        <authorList>
            <person name="Varghese N."/>
            <person name="Submissions S."/>
        </authorList>
    </citation>
    <scope>NUCLEOTIDE SEQUENCE [LARGE SCALE GENOMIC DNA]</scope>
    <source>
        <strain evidence="2 3">DSM 45474</strain>
    </source>
</reference>
<evidence type="ECO:0000313" key="3">
    <source>
        <dbReference type="Proteomes" id="UP000315636"/>
    </source>
</evidence>
<gene>
    <name evidence="2" type="ORF">SAMN06264849_108122</name>
</gene>
<dbReference type="Proteomes" id="UP000315636">
    <property type="component" value="Unassembled WGS sequence"/>
</dbReference>